<dbReference type="InterPro" id="IPR029044">
    <property type="entry name" value="Nucleotide-diphossugar_trans"/>
</dbReference>
<evidence type="ECO:0000256" key="2">
    <source>
        <dbReference type="ARBA" id="ARBA00022676"/>
    </source>
</evidence>
<evidence type="ECO:0000256" key="13">
    <source>
        <dbReference type="PIRSR" id="PIRSR605150-3"/>
    </source>
</evidence>
<feature type="binding site" evidence="12">
    <location>
        <position position="726"/>
    </location>
    <ligand>
        <name>UDP-alpha-D-glucose</name>
        <dbReference type="ChEBI" id="CHEBI:58885"/>
    </ligand>
</feature>
<keyword evidence="4 14" id="KW-0812">Transmembrane</keyword>
<evidence type="ECO:0000256" key="1">
    <source>
        <dbReference type="ARBA" id="ARBA00004653"/>
    </source>
</evidence>
<dbReference type="FunFam" id="3.90.550.10:FF:000138">
    <property type="entry name" value="Cellulose synthase isolog"/>
    <property type="match status" value="1"/>
</dbReference>
<evidence type="ECO:0000256" key="11">
    <source>
        <dbReference type="PIRSR" id="PIRSR605150-1"/>
    </source>
</evidence>
<feature type="active site" evidence="11">
    <location>
        <position position="1060"/>
    </location>
</feature>
<feature type="transmembrane region" description="Helical" evidence="14">
    <location>
        <begin position="624"/>
        <end position="647"/>
    </location>
</feature>
<dbReference type="SUPFAM" id="SSF53448">
    <property type="entry name" value="Nucleotide-diphospho-sugar transferases"/>
    <property type="match status" value="1"/>
</dbReference>
<feature type="transmembrane region" description="Helical" evidence="14">
    <location>
        <begin position="1169"/>
        <end position="1191"/>
    </location>
</feature>
<dbReference type="GO" id="GO:0000139">
    <property type="term" value="C:Golgi membrane"/>
    <property type="evidence" value="ECO:0007669"/>
    <property type="project" value="UniProtKB-SubCell"/>
</dbReference>
<comment type="subcellular location">
    <subcellularLocation>
        <location evidence="1">Golgi apparatus membrane</location>
        <topology evidence="1">Multi-pass membrane protein</topology>
    </subcellularLocation>
</comment>
<evidence type="ECO:0000256" key="9">
    <source>
        <dbReference type="ARBA" id="ARBA00037405"/>
    </source>
</evidence>
<comment type="caution">
    <text evidence="15">The sequence shown here is derived from an EMBL/GenBank/DDBJ whole genome shotgun (WGS) entry which is preliminary data.</text>
</comment>
<keyword evidence="2" id="KW-0328">Glycosyltransferase</keyword>
<sequence length="1350" mass="154581">MKMKMVSDGYIPLFETNKFKGRVMYRLFSVSIFMGIFFILAYRVGHIPGEGADGKWAWIGLFAAELWFGFYWLCTQALRWNCAYKRTFKDRLSQRYENDLPRVDVFVCTADPIIEPPMMVINTVLSVMAYNYPPEKLSVYLSDDAGSDLTFYALVEASHFAKEWLPYCKKFEVEPRSPGAYFLSISDPIDVEEAKAFVAIKKLYEDMESRIRRAANVGRLSEEQRSKHEGFSQWEMYSSKQDHDTILQILIDGTDLNARDVEGCSLPTLVYLAREKRPRYSHNFKAGAMNALSLCEMLFASSWIIFMDEEKGYEIAFVQFPQNFKNVTKNEIHGSFRENMEVEFHGMDGYGGAPYIGTGCFHRRDALCGKKFDRECMGEWNRENVTKREESLHELEDKSKVYASCTYDENTLWGKEMGLKYGSPVEDLITGISIQCRGWKSVYFNPERKAFLGVAPITLSQLLVQHKRWSEGNFLILFSKTSPALYAHGRISFSLQLGYWCYCFWAPNCLATLYYSIIPSLYLLKSTHLFPQASSLWFIPFAYMILSKYSYSLLEFLWCRGTILGWWNEQRIWLYKRTSSYLFGFIAAILKSIGFSDSAFVITAKITDEDVSERYQKEILEFGASSPMFTIITTLAGLNMFCFLGAVKQDKGKMPSSLTLQSIGFALFAFTYQEKEMGDGRGLDCLRLSCGSVFSGSALKPPDGIEFEVELPRVDIFVCTADPKIEPPMMVINTVLSVLAYNYPTEKLSVYLSDDAGSDITFYALLEASHFAKEWIPYCKKFRVEPRSPDAYFLSISDPNDVNEAKEFKAIKKLYEDMENRITRAAKIDQLTEEQRSKHKGFSQWDSYSSIRDHDTILQILIDGRDPNARDIEGYSLPTLVYLAREKRPQHPHNFKAGAMNALIRVSGKISNGQIIHNVDCDMYSNDSQSVRDALCFFMDGEKGQEVAFVQFSEGFKNVTKNEIYGSSFRVGMEVEFHGLDGIGGPPYIGTGCFHRRDTLCGRKFFKECTSKWYKENDLESEESLHGLEAKLKVHASCTYEENTQWGKETGLKYGCPVEDVITGLSIQCKGWKSVYFNPERKAFIGVAPITLPQTLMQHRRWSEGNFLIFLSKYSPAWYALGKISFGLQLGYFNYSFWAPSCFATLYYSIIPSLYLLKDVPLFPQYSSLWFIPFAYVISAKYSYSLVEFLWSGGTILGWWNEQRIWLYKRISSYLFGFIDAILKSTGFSGQAFVITAKVADEDVSERYQKEILEFGATSPMFTIITTLAVLNFFCFLGVVVMKITMDAAGVRYLDRMSMQIILCVVMVFINWPLYQALFFRQDKGKMPSSLTLQSIGLALLACTCFVYLQ</sequence>
<evidence type="ECO:0000256" key="3">
    <source>
        <dbReference type="ARBA" id="ARBA00022679"/>
    </source>
</evidence>
<feature type="transmembrane region" description="Helical" evidence="14">
    <location>
        <begin position="1138"/>
        <end position="1157"/>
    </location>
</feature>
<evidence type="ECO:0000313" key="15">
    <source>
        <dbReference type="EMBL" id="TXG67987.1"/>
    </source>
</evidence>
<evidence type="ECO:0000256" key="10">
    <source>
        <dbReference type="ARBA" id="ARBA00060766"/>
    </source>
</evidence>
<feature type="transmembrane region" description="Helical" evidence="14">
    <location>
        <begin position="56"/>
        <end position="74"/>
    </location>
</feature>
<dbReference type="OrthoDB" id="1929172at2759"/>
<evidence type="ECO:0008006" key="17">
    <source>
        <dbReference type="Google" id="ProtNLM"/>
    </source>
</evidence>
<feature type="active site" evidence="11">
    <location>
        <position position="755"/>
    </location>
</feature>
<feature type="binding site" evidence="13">
    <location>
        <position position="920"/>
    </location>
    <ligand>
        <name>Mn(2+)</name>
        <dbReference type="ChEBI" id="CHEBI:29035"/>
    </ligand>
</feature>
<keyword evidence="7 14" id="KW-0472">Membrane</keyword>
<dbReference type="InterPro" id="IPR005150">
    <property type="entry name" value="Cellulose_synth"/>
</dbReference>
<evidence type="ECO:0000313" key="16">
    <source>
        <dbReference type="Proteomes" id="UP000323000"/>
    </source>
</evidence>
<dbReference type="EMBL" id="VAHF01000003">
    <property type="protein sequence ID" value="TXG67987.1"/>
    <property type="molecule type" value="Genomic_DNA"/>
</dbReference>
<keyword evidence="8" id="KW-0961">Cell wall biogenesis/degradation</keyword>
<evidence type="ECO:0000256" key="8">
    <source>
        <dbReference type="ARBA" id="ARBA00023316"/>
    </source>
</evidence>
<feature type="transmembrane region" description="Helical" evidence="14">
    <location>
        <begin position="1261"/>
        <end position="1281"/>
    </location>
</feature>
<dbReference type="Pfam" id="PF03552">
    <property type="entry name" value="Cellulose_synt"/>
    <property type="match status" value="5"/>
</dbReference>
<feature type="transmembrane region" description="Helical" evidence="14">
    <location>
        <begin position="580"/>
        <end position="604"/>
    </location>
</feature>
<organism evidence="15 16">
    <name type="scientific">Acer yangbiense</name>
    <dbReference type="NCBI Taxonomy" id="1000413"/>
    <lineage>
        <taxon>Eukaryota</taxon>
        <taxon>Viridiplantae</taxon>
        <taxon>Streptophyta</taxon>
        <taxon>Embryophyta</taxon>
        <taxon>Tracheophyta</taxon>
        <taxon>Spermatophyta</taxon>
        <taxon>Magnoliopsida</taxon>
        <taxon>eudicotyledons</taxon>
        <taxon>Gunneridae</taxon>
        <taxon>Pentapetalae</taxon>
        <taxon>rosids</taxon>
        <taxon>malvids</taxon>
        <taxon>Sapindales</taxon>
        <taxon>Sapindaceae</taxon>
        <taxon>Hippocastanoideae</taxon>
        <taxon>Acereae</taxon>
        <taxon>Acer</taxon>
    </lineage>
</organism>
<keyword evidence="3" id="KW-0808">Transferase</keyword>
<evidence type="ECO:0000256" key="5">
    <source>
        <dbReference type="ARBA" id="ARBA00022989"/>
    </source>
</evidence>
<keyword evidence="16" id="KW-1185">Reference proteome</keyword>
<accession>A0A5C7IF68</accession>
<feature type="binding site" evidence="13">
    <location>
        <position position="896"/>
    </location>
    <ligand>
        <name>Mn(2+)</name>
        <dbReference type="ChEBI" id="CHEBI:29035"/>
    </ligand>
</feature>
<dbReference type="GO" id="GO:0030244">
    <property type="term" value="P:cellulose biosynthetic process"/>
    <property type="evidence" value="ECO:0007669"/>
    <property type="project" value="InterPro"/>
</dbReference>
<comment type="function">
    <text evidence="9">Thought to be a Golgi-localized beta-glycan synthase that polymerize the backbones of noncellulosic polysaccharides (hemicelluloses) of plant cell wall.</text>
</comment>
<proteinExistence type="inferred from homology"/>
<dbReference type="Gene3D" id="3.90.550.10">
    <property type="entry name" value="Spore Coat Polysaccharide Biosynthesis Protein SpsA, Chain A"/>
    <property type="match status" value="3"/>
</dbReference>
<dbReference type="FunFam" id="3.90.550.10:FF:000112">
    <property type="entry name" value="Cellulose synthase-like protein E1"/>
    <property type="match status" value="1"/>
</dbReference>
<comment type="similarity">
    <text evidence="10">Belongs to the glycosyltransferase 2 family. Plant cellulose synthase-like E subfamily.</text>
</comment>
<evidence type="ECO:0000256" key="12">
    <source>
        <dbReference type="PIRSR" id="PIRSR605150-2"/>
    </source>
</evidence>
<evidence type="ECO:0000256" key="6">
    <source>
        <dbReference type="ARBA" id="ARBA00023034"/>
    </source>
</evidence>
<keyword evidence="6" id="KW-0333">Golgi apparatus</keyword>
<feature type="transmembrane region" description="Helical" evidence="14">
    <location>
        <begin position="1331"/>
        <end position="1349"/>
    </location>
</feature>
<feature type="transmembrane region" description="Helical" evidence="14">
    <location>
        <begin position="497"/>
        <end position="517"/>
    </location>
</feature>
<protein>
    <recommendedName>
        <fullName evidence="17">Cellulose synthase-like protein E1</fullName>
    </recommendedName>
</protein>
<evidence type="ECO:0000256" key="4">
    <source>
        <dbReference type="ARBA" id="ARBA00022692"/>
    </source>
</evidence>
<feature type="transmembrane region" description="Helical" evidence="14">
    <location>
        <begin position="537"/>
        <end position="559"/>
    </location>
</feature>
<dbReference type="Proteomes" id="UP000323000">
    <property type="component" value="Chromosome 3"/>
</dbReference>
<evidence type="ECO:0000256" key="14">
    <source>
        <dbReference type="SAM" id="Phobius"/>
    </source>
</evidence>
<feature type="transmembrane region" description="Helical" evidence="14">
    <location>
        <begin position="1301"/>
        <end position="1319"/>
    </location>
</feature>
<keyword evidence="5 14" id="KW-1133">Transmembrane helix</keyword>
<name>A0A5C7IF68_9ROSI</name>
<reference evidence="16" key="1">
    <citation type="journal article" date="2019" name="Gigascience">
        <title>De novo genome assembly of the endangered Acer yangbiense, a plant species with extremely small populations endemic to Yunnan Province, China.</title>
        <authorList>
            <person name="Yang J."/>
            <person name="Wariss H.M."/>
            <person name="Tao L."/>
            <person name="Zhang R."/>
            <person name="Yun Q."/>
            <person name="Hollingsworth P."/>
            <person name="Dao Z."/>
            <person name="Luo G."/>
            <person name="Guo H."/>
            <person name="Ma Y."/>
            <person name="Sun W."/>
        </authorList>
    </citation>
    <scope>NUCLEOTIDE SEQUENCE [LARGE SCALE GENOMIC DNA]</scope>
    <source>
        <strain evidence="16">cv. Malutang</strain>
    </source>
</reference>
<feature type="transmembrane region" description="Helical" evidence="14">
    <location>
        <begin position="23"/>
        <end position="44"/>
    </location>
</feature>
<feature type="binding site" evidence="12">
    <location>
        <position position="755"/>
    </location>
    <ligand>
        <name>UDP-alpha-D-glucose</name>
        <dbReference type="ChEBI" id="CHEBI:58885"/>
    </ligand>
</feature>
<dbReference type="GO" id="GO:0016760">
    <property type="term" value="F:cellulose synthase (UDP-forming) activity"/>
    <property type="evidence" value="ECO:0007669"/>
    <property type="project" value="InterPro"/>
</dbReference>
<dbReference type="PANTHER" id="PTHR13301">
    <property type="entry name" value="X-BOX TRANSCRIPTION FACTOR-RELATED"/>
    <property type="match status" value="1"/>
</dbReference>
<gene>
    <name evidence="15" type="ORF">EZV62_009262</name>
</gene>
<evidence type="ECO:0000256" key="7">
    <source>
        <dbReference type="ARBA" id="ARBA00023136"/>
    </source>
</evidence>
<dbReference type="GO" id="GO:0071555">
    <property type="term" value="P:cell wall organization"/>
    <property type="evidence" value="ECO:0007669"/>
    <property type="project" value="UniProtKB-KW"/>
</dbReference>